<protein>
    <submittedName>
        <fullName evidence="2">Uncharacterized protein</fullName>
    </submittedName>
</protein>
<organism evidence="2">
    <name type="scientific">Sipha flava</name>
    <name type="common">yellow sugarcane aphid</name>
    <dbReference type="NCBI Taxonomy" id="143950"/>
    <lineage>
        <taxon>Eukaryota</taxon>
        <taxon>Metazoa</taxon>
        <taxon>Ecdysozoa</taxon>
        <taxon>Arthropoda</taxon>
        <taxon>Hexapoda</taxon>
        <taxon>Insecta</taxon>
        <taxon>Pterygota</taxon>
        <taxon>Neoptera</taxon>
        <taxon>Paraneoptera</taxon>
        <taxon>Hemiptera</taxon>
        <taxon>Sternorrhyncha</taxon>
        <taxon>Aphidomorpha</taxon>
        <taxon>Aphidoidea</taxon>
        <taxon>Aphididae</taxon>
        <taxon>Sipha</taxon>
    </lineage>
</organism>
<dbReference type="EMBL" id="GGMS01011143">
    <property type="protein sequence ID" value="MBY80346.1"/>
    <property type="molecule type" value="Transcribed_RNA"/>
</dbReference>
<name>A0A2S2QRE5_9HEMI</name>
<evidence type="ECO:0000256" key="1">
    <source>
        <dbReference type="SAM" id="MobiDB-lite"/>
    </source>
</evidence>
<proteinExistence type="predicted"/>
<evidence type="ECO:0000313" key="2">
    <source>
        <dbReference type="EMBL" id="MBY80346.1"/>
    </source>
</evidence>
<gene>
    <name evidence="2" type="ORF">g.57812</name>
</gene>
<dbReference type="AlphaFoldDB" id="A0A2S2QRE5"/>
<reference evidence="2" key="1">
    <citation type="submission" date="2018-04" db="EMBL/GenBank/DDBJ databases">
        <title>Transcriptome assembly of Sipha flava.</title>
        <authorList>
            <person name="Scully E.D."/>
            <person name="Geib S.M."/>
            <person name="Palmer N.A."/>
            <person name="Koch K."/>
            <person name="Bradshaw J."/>
            <person name="Heng-Moss T."/>
            <person name="Sarath G."/>
        </authorList>
    </citation>
    <scope>NUCLEOTIDE SEQUENCE</scope>
</reference>
<feature type="compositionally biased region" description="Polar residues" evidence="1">
    <location>
        <begin position="122"/>
        <end position="132"/>
    </location>
</feature>
<feature type="region of interest" description="Disordered" evidence="1">
    <location>
        <begin position="96"/>
        <end position="132"/>
    </location>
</feature>
<accession>A0A2S2QRE5</accession>
<sequence>MVFVKYILIVLPSSRRTCSVSDELQIINRINAFSRENNVRTFFGHAACDVHVQKRHRKGESATEVACHVQIVIGVPSGPITFVVRLTRRPRRMTIDARQQSGARNDIDRDGGCRGPDGGTNAIGTSDTSNSVSCDDVRQQFTRVKFASRREYVMADGNDVRDDGLRIRNRRRRRLGTNR</sequence>